<sequence>MNVMPVASPVVPTPTDAIVQLEAIARSFGHVEALRGISLALRPGRALALVGESGCGKTTCARIIARMDAPTAGSMQFRGRDITTVGNAADEKAYRRAVQMVFQDPFASLNPVFTVYHHLARPLALHGHARGRAQLRQAVDTLLSDVGLDPALTAHKFPHALSGGQRQRVNIARALAVRPDVLVADEPTSMLDVSIRLDILELLAGIKRDRALAMLYITHDIATAAHIAEDVVVMFAGQMVEWGETEAVIGDARHPYTQLLLSAVPDPDRPFVPGASARFLGHAEEVRRVSRPVSSVVEQVGPNHFVRALGAA</sequence>
<proteinExistence type="predicted"/>
<organism evidence="1 2">
    <name type="scientific">Ensifer adhaerens</name>
    <name type="common">Sinorhizobium morelense</name>
    <dbReference type="NCBI Taxonomy" id="106592"/>
    <lineage>
        <taxon>Bacteria</taxon>
        <taxon>Pseudomonadati</taxon>
        <taxon>Pseudomonadota</taxon>
        <taxon>Alphaproteobacteria</taxon>
        <taxon>Hyphomicrobiales</taxon>
        <taxon>Rhizobiaceae</taxon>
        <taxon>Sinorhizobium/Ensifer group</taxon>
        <taxon>Ensifer</taxon>
    </lineage>
</organism>
<evidence type="ECO:0000313" key="2">
    <source>
        <dbReference type="Proteomes" id="UP000823773"/>
    </source>
</evidence>
<gene>
    <name evidence="1" type="ORF">J2Z19_001190</name>
</gene>
<keyword evidence="2" id="KW-1185">Reference proteome</keyword>
<comment type="caution">
    <text evidence="1">The sequence shown here is derived from an EMBL/GenBank/DDBJ whole genome shotgun (WGS) entry which is preliminary data.</text>
</comment>
<accession>A0ACC5SS68</accession>
<name>A0ACC5SS68_ENSAD</name>
<reference evidence="1" key="1">
    <citation type="submission" date="2021-03" db="EMBL/GenBank/DDBJ databases">
        <title>Genomic Encyclopedia of Type Strains, Phase IV (KMG-IV): sequencing the most valuable type-strain genomes for metagenomic binning, comparative biology and taxonomic classification.</title>
        <authorList>
            <person name="Goeker M."/>
        </authorList>
    </citation>
    <scope>NUCLEOTIDE SEQUENCE</scope>
    <source>
        <strain evidence="1">DSM 18131</strain>
    </source>
</reference>
<evidence type="ECO:0000313" key="1">
    <source>
        <dbReference type="EMBL" id="MBP1871478.1"/>
    </source>
</evidence>
<dbReference type="EMBL" id="JAGGJR010000002">
    <property type="protein sequence ID" value="MBP1871478.1"/>
    <property type="molecule type" value="Genomic_DNA"/>
</dbReference>
<protein>
    <submittedName>
        <fullName evidence="1">ABC-type glutathione transport system ATPase component</fullName>
    </submittedName>
</protein>
<dbReference type="Proteomes" id="UP000823773">
    <property type="component" value="Unassembled WGS sequence"/>
</dbReference>